<dbReference type="Proteomes" id="UP001164676">
    <property type="component" value="Chromosome"/>
</dbReference>
<dbReference type="EMBL" id="CP114584">
    <property type="protein sequence ID" value="WBA13878.1"/>
    <property type="molecule type" value="Genomic_DNA"/>
</dbReference>
<organism evidence="1 2">
    <name type="scientific">Salinivibrio proteolyticus</name>
    <dbReference type="NCBI Taxonomy" id="334715"/>
    <lineage>
        <taxon>Bacteria</taxon>
        <taxon>Pseudomonadati</taxon>
        <taxon>Pseudomonadota</taxon>
        <taxon>Gammaproteobacteria</taxon>
        <taxon>Vibrionales</taxon>
        <taxon>Vibrionaceae</taxon>
        <taxon>Salinivibrio</taxon>
    </lineage>
</organism>
<reference evidence="1" key="1">
    <citation type="submission" date="2022-09" db="EMBL/GenBank/DDBJ databases">
        <authorList>
            <person name="Li Z.-J."/>
        </authorList>
    </citation>
    <scope>NUCLEOTIDE SEQUENCE</scope>
    <source>
        <strain evidence="1">TGB10</strain>
    </source>
</reference>
<keyword evidence="2" id="KW-1185">Reference proteome</keyword>
<sequence length="92" mass="10510">MDSKNDQLYDLLLCTFGTEANIAKAFDVERATHWKRKVPERVALLCHLSEAIPYRYDPIQYGRNMKGLKLVLEKQTTNEVTTNDQTIHSAAA</sequence>
<proteinExistence type="predicted"/>
<protein>
    <submittedName>
        <fullName evidence="1">Uncharacterized protein</fullName>
    </submittedName>
</protein>
<name>A0ABY7L9E8_9GAMM</name>
<dbReference type="RefSeq" id="WP_269597248.1">
    <property type="nucleotide sequence ID" value="NZ_CP114584.1"/>
</dbReference>
<gene>
    <name evidence="1" type="ORF">N7E60_09060</name>
</gene>
<evidence type="ECO:0000313" key="2">
    <source>
        <dbReference type="Proteomes" id="UP001164676"/>
    </source>
</evidence>
<evidence type="ECO:0000313" key="1">
    <source>
        <dbReference type="EMBL" id="WBA13878.1"/>
    </source>
</evidence>
<accession>A0ABY7L9E8</accession>